<evidence type="ECO:0000256" key="7">
    <source>
        <dbReference type="ARBA" id="ARBA00022888"/>
    </source>
</evidence>
<dbReference type="Gene3D" id="3.60.20.10">
    <property type="entry name" value="Glutamine Phosphoribosylpyrophosphate, subunit 1, domain 1"/>
    <property type="match status" value="1"/>
</dbReference>
<keyword evidence="3" id="KW-0436">Ligase</keyword>
<comment type="pathway">
    <text evidence="1">Amino-acid biosynthesis; L-asparagine biosynthesis; L-asparagine from L-aspartate (L-Gln route): step 1/1.</text>
</comment>
<reference evidence="11" key="1">
    <citation type="journal article" date="2020" name="Nature">
        <title>Giant virus diversity and host interactions through global metagenomics.</title>
        <authorList>
            <person name="Schulz F."/>
            <person name="Roux S."/>
            <person name="Paez-Espino D."/>
            <person name="Jungbluth S."/>
            <person name="Walsh D.A."/>
            <person name="Denef V.J."/>
            <person name="McMahon K.D."/>
            <person name="Konstantinidis K.T."/>
            <person name="Eloe-Fadrosh E.A."/>
            <person name="Kyrpides N.C."/>
            <person name="Woyke T."/>
        </authorList>
    </citation>
    <scope>NUCLEOTIDE SEQUENCE</scope>
    <source>
        <strain evidence="11">GVMAG-M-3300027770-73</strain>
    </source>
</reference>
<dbReference type="PANTHER" id="PTHR11772">
    <property type="entry name" value="ASPARAGINE SYNTHETASE"/>
    <property type="match status" value="1"/>
</dbReference>
<accession>A0A6C0LCW9</accession>
<dbReference type="PROSITE" id="PS51278">
    <property type="entry name" value="GATASE_TYPE_2"/>
    <property type="match status" value="1"/>
</dbReference>
<dbReference type="NCBIfam" id="TIGR01536">
    <property type="entry name" value="asn_synth_AEB"/>
    <property type="match status" value="1"/>
</dbReference>
<dbReference type="PIRSF" id="PIRSF001589">
    <property type="entry name" value="Asn_synthetase_glu-h"/>
    <property type="match status" value="1"/>
</dbReference>
<organism evidence="11">
    <name type="scientific">viral metagenome</name>
    <dbReference type="NCBI Taxonomy" id="1070528"/>
    <lineage>
        <taxon>unclassified sequences</taxon>
        <taxon>metagenomes</taxon>
        <taxon>organismal metagenomes</taxon>
    </lineage>
</organism>
<evidence type="ECO:0000256" key="8">
    <source>
        <dbReference type="ARBA" id="ARBA00030234"/>
    </source>
</evidence>
<keyword evidence="6" id="KW-0067">ATP-binding</keyword>
<dbReference type="Pfam" id="PF00733">
    <property type="entry name" value="Asn_synthase"/>
    <property type="match status" value="2"/>
</dbReference>
<dbReference type="Pfam" id="PF13537">
    <property type="entry name" value="GATase_7"/>
    <property type="match status" value="1"/>
</dbReference>
<evidence type="ECO:0000256" key="5">
    <source>
        <dbReference type="ARBA" id="ARBA00022741"/>
    </source>
</evidence>
<dbReference type="SUPFAM" id="SSF52402">
    <property type="entry name" value="Adenine nucleotide alpha hydrolases-like"/>
    <property type="match status" value="1"/>
</dbReference>
<dbReference type="Gene3D" id="3.40.50.620">
    <property type="entry name" value="HUPs"/>
    <property type="match status" value="1"/>
</dbReference>
<dbReference type="SUPFAM" id="SSF56235">
    <property type="entry name" value="N-terminal nucleophile aminohydrolases (Ntn hydrolases)"/>
    <property type="match status" value="1"/>
</dbReference>
<dbReference type="GO" id="GO:0004066">
    <property type="term" value="F:asparagine synthase (glutamine-hydrolyzing) activity"/>
    <property type="evidence" value="ECO:0007669"/>
    <property type="project" value="UniProtKB-EC"/>
</dbReference>
<protein>
    <recommendedName>
        <fullName evidence="2">asparagine synthase (glutamine-hydrolyzing)</fullName>
        <ecNumber evidence="2">6.3.5.4</ecNumber>
    </recommendedName>
    <alternativeName>
        <fullName evidence="8">Glutamine-dependent asparagine synthetase</fullName>
    </alternativeName>
</protein>
<evidence type="ECO:0000256" key="3">
    <source>
        <dbReference type="ARBA" id="ARBA00022598"/>
    </source>
</evidence>
<evidence type="ECO:0000256" key="4">
    <source>
        <dbReference type="ARBA" id="ARBA00022605"/>
    </source>
</evidence>
<keyword evidence="7" id="KW-0061">Asparagine biosynthesis</keyword>
<feature type="domain" description="Glutamine amidotransferase type-2" evidence="10">
    <location>
        <begin position="2"/>
        <end position="206"/>
    </location>
</feature>
<dbReference type="AlphaFoldDB" id="A0A6C0LCW9"/>
<proteinExistence type="predicted"/>
<dbReference type="GO" id="GO:0005524">
    <property type="term" value="F:ATP binding"/>
    <property type="evidence" value="ECO:0007669"/>
    <property type="project" value="UniProtKB-KW"/>
</dbReference>
<dbReference type="EC" id="6.3.5.4" evidence="2"/>
<dbReference type="EMBL" id="MN740472">
    <property type="protein sequence ID" value="QHU28443.1"/>
    <property type="molecule type" value="Genomic_DNA"/>
</dbReference>
<comment type="catalytic activity">
    <reaction evidence="9">
        <text>L-aspartate + L-glutamine + ATP + H2O = L-asparagine + L-glutamate + AMP + diphosphate + H(+)</text>
        <dbReference type="Rhea" id="RHEA:12228"/>
        <dbReference type="ChEBI" id="CHEBI:15377"/>
        <dbReference type="ChEBI" id="CHEBI:15378"/>
        <dbReference type="ChEBI" id="CHEBI:29985"/>
        <dbReference type="ChEBI" id="CHEBI:29991"/>
        <dbReference type="ChEBI" id="CHEBI:30616"/>
        <dbReference type="ChEBI" id="CHEBI:33019"/>
        <dbReference type="ChEBI" id="CHEBI:58048"/>
        <dbReference type="ChEBI" id="CHEBI:58359"/>
        <dbReference type="ChEBI" id="CHEBI:456215"/>
        <dbReference type="EC" id="6.3.5.4"/>
    </reaction>
</comment>
<sequence>MCGIFALLNNESNHTMKYIEEEFMKGRGRGPEFSTLKKVNFGAIFGFHRLAINGLNDESNQPIVIGNVSLICNGEIYNYRELYKMMNISPITDSDCEVIVHLYIKYGIDQTLQMLDGVFAFVLCDTNSDNLESKIIVARDPYGVRPLYAMHKRIETTLNSTVFLETTNSTNLIAFASEMKVLKNFATNEYSIVHFEPGTYSIYSLPPKIIAQWKPEIKNKVYHSYGFNSNMFQNENEKENEEKEKEKDFQMAIDGIQKHLLHAVRKRVLITERPIACLLSGGLDSSLITALVNEVYQEISEGKQLETFSIGLADSEDLKYARIVADHLKTKHTEIVLTESDFLQAIPEVIQAIESYDTTTVRASIGNYLLGKYISENSDAKVIFNGDGSDELCGGYLYMHAAPDAVEFDKECRRLLKDIHAFDVLRSDKCISSHGLEPRTPFLDRSWVQYYLSIHPALRFHPGNNQCEKYLLRTAFSERYYSRELLPTSILWRKKEAFSDGVSKMNRSLYEIIQDHVKTLPSTVLQVLTNIRDEVRPDTLEKKYYRHLFERFYPSFGNVVPYFWMPRYVEATDASARTLHLYNSLN</sequence>
<evidence type="ECO:0000313" key="11">
    <source>
        <dbReference type="EMBL" id="QHU28443.1"/>
    </source>
</evidence>
<evidence type="ECO:0000256" key="9">
    <source>
        <dbReference type="ARBA" id="ARBA00048741"/>
    </source>
</evidence>
<dbReference type="InterPro" id="IPR029055">
    <property type="entry name" value="Ntn_hydrolases_N"/>
</dbReference>
<dbReference type="GO" id="GO:0005829">
    <property type="term" value="C:cytosol"/>
    <property type="evidence" value="ECO:0007669"/>
    <property type="project" value="TreeGrafter"/>
</dbReference>
<evidence type="ECO:0000259" key="10">
    <source>
        <dbReference type="PROSITE" id="PS51278"/>
    </source>
</evidence>
<dbReference type="PANTHER" id="PTHR11772:SF23">
    <property type="entry name" value="ASPARAGINE SYNTHETASE [GLUTAMINE-HYDROLYZING]"/>
    <property type="match status" value="1"/>
</dbReference>
<dbReference type="InterPro" id="IPR014729">
    <property type="entry name" value="Rossmann-like_a/b/a_fold"/>
</dbReference>
<dbReference type="InterPro" id="IPR006426">
    <property type="entry name" value="Asn_synth_AEB"/>
</dbReference>
<dbReference type="InterPro" id="IPR050795">
    <property type="entry name" value="Asn_Synthetase"/>
</dbReference>
<dbReference type="InterPro" id="IPR017932">
    <property type="entry name" value="GATase_2_dom"/>
</dbReference>
<dbReference type="GO" id="GO:0006529">
    <property type="term" value="P:asparagine biosynthetic process"/>
    <property type="evidence" value="ECO:0007669"/>
    <property type="project" value="UniProtKB-KW"/>
</dbReference>
<keyword evidence="5" id="KW-0547">Nucleotide-binding</keyword>
<name>A0A6C0LCW9_9ZZZZ</name>
<evidence type="ECO:0000256" key="1">
    <source>
        <dbReference type="ARBA" id="ARBA00005187"/>
    </source>
</evidence>
<dbReference type="CDD" id="cd01991">
    <property type="entry name" value="Asn_synthase_B_C"/>
    <property type="match status" value="1"/>
</dbReference>
<keyword evidence="4" id="KW-0028">Amino-acid biosynthesis</keyword>
<dbReference type="InterPro" id="IPR001962">
    <property type="entry name" value="Asn_synthase"/>
</dbReference>
<evidence type="ECO:0000256" key="2">
    <source>
        <dbReference type="ARBA" id="ARBA00012737"/>
    </source>
</evidence>
<evidence type="ECO:0000256" key="6">
    <source>
        <dbReference type="ARBA" id="ARBA00022840"/>
    </source>
</evidence>